<dbReference type="AlphaFoldDB" id="A0A221KJ15"/>
<evidence type="ECO:0000313" key="2">
    <source>
        <dbReference type="Proteomes" id="UP000199729"/>
    </source>
</evidence>
<organism evidence="1 2">
    <name type="scientific">Vitreoscilla filiformis</name>
    <dbReference type="NCBI Taxonomy" id="63"/>
    <lineage>
        <taxon>Bacteria</taxon>
        <taxon>Pseudomonadati</taxon>
        <taxon>Pseudomonadota</taxon>
        <taxon>Betaproteobacteria</taxon>
        <taxon>Neisseriales</taxon>
        <taxon>Neisseriaceae</taxon>
        <taxon>Vitreoscilla</taxon>
    </lineage>
</organism>
<keyword evidence="2" id="KW-1185">Reference proteome</keyword>
<accession>A0A221KJ15</accession>
<name>A0A221KJ15_VITFI</name>
<proteinExistence type="predicted"/>
<dbReference type="KEGG" id="vff:VITFI_CDS3122"/>
<reference evidence="1 2" key="1">
    <citation type="submission" date="2017-07" db="EMBL/GenBank/DDBJ databases">
        <title>Complete Genome Sequence of the cosmetic ferment Vitreoscilla filiformis (ATCC15551).</title>
        <authorList>
            <person name="Contreras S."/>
            <person name="Sagory-Zalkind P."/>
            <person name="Blanquart H."/>
            <person name="Iltis A."/>
            <person name="Morand S.C."/>
        </authorList>
    </citation>
    <scope>NUCLEOTIDE SEQUENCE [LARGE SCALE GENOMIC DNA]</scope>
    <source>
        <strain evidence="1 2">ATCC 15551</strain>
    </source>
</reference>
<sequence>MAMVQRLVGRCTENYARMCGFWRINGLQPRDGCTQQTHQTKPSQLMEIHSRHLPRPMSDRAVVSCCSWMRSTLATPLAFDITRLASSDKHRAPHP</sequence>
<dbReference type="Proteomes" id="UP000199729">
    <property type="component" value="Chromosome"/>
</dbReference>
<dbReference type="EMBL" id="CP022423">
    <property type="protein sequence ID" value="ASM78899.1"/>
    <property type="molecule type" value="Genomic_DNA"/>
</dbReference>
<protein>
    <submittedName>
        <fullName evidence="1">Uncharacterized protein</fullName>
    </submittedName>
</protein>
<gene>
    <name evidence="1" type="ORF">VITFI_CDS3122</name>
</gene>
<evidence type="ECO:0000313" key="1">
    <source>
        <dbReference type="EMBL" id="ASM78899.1"/>
    </source>
</evidence>